<evidence type="ECO:0000313" key="3">
    <source>
        <dbReference type="Proteomes" id="UP001201873"/>
    </source>
</evidence>
<evidence type="ECO:0000313" key="2">
    <source>
        <dbReference type="EMBL" id="MCK9877347.1"/>
    </source>
</evidence>
<keyword evidence="1" id="KW-0472">Membrane</keyword>
<reference evidence="2 3" key="1">
    <citation type="submission" date="2022-04" db="EMBL/GenBank/DDBJ databases">
        <title>Genome diversity in the genus Frankia.</title>
        <authorList>
            <person name="Carlos-Shanley C."/>
            <person name="Hahn D."/>
        </authorList>
    </citation>
    <scope>NUCLEOTIDE SEQUENCE [LARGE SCALE GENOMIC DNA]</scope>
    <source>
        <strain evidence="2 3">Ag45/Mut15</strain>
    </source>
</reference>
<dbReference type="RefSeq" id="WP_248825604.1">
    <property type="nucleotide sequence ID" value="NZ_JALKFT010000016.1"/>
</dbReference>
<comment type="caution">
    <text evidence="2">The sequence shown here is derived from an EMBL/GenBank/DDBJ whole genome shotgun (WGS) entry which is preliminary data.</text>
</comment>
<organism evidence="2 3">
    <name type="scientific">Frankia umida</name>
    <dbReference type="NCBI Taxonomy" id="573489"/>
    <lineage>
        <taxon>Bacteria</taxon>
        <taxon>Bacillati</taxon>
        <taxon>Actinomycetota</taxon>
        <taxon>Actinomycetes</taxon>
        <taxon>Frankiales</taxon>
        <taxon>Frankiaceae</taxon>
        <taxon>Frankia</taxon>
    </lineage>
</organism>
<accession>A0ABT0K1J5</accession>
<feature type="transmembrane region" description="Helical" evidence="1">
    <location>
        <begin position="133"/>
        <end position="150"/>
    </location>
</feature>
<dbReference type="Proteomes" id="UP001201873">
    <property type="component" value="Unassembled WGS sequence"/>
</dbReference>
<keyword evidence="1" id="KW-0812">Transmembrane</keyword>
<proteinExistence type="predicted"/>
<sequence length="159" mass="16396">MTARFEGDIAFSVEEGSGSVGGRLEASGDRIRITTGQPDRLWSAGRDLLTALTAVPAGTRPGTLPQGRAGLRELADTLAAEGMTVEIHGPTGPLVTLGADADSRTGGLAAGSRRVEPHLRAAQPGLHHPTGRAAALGFAVFAVFAAGFAARSQIRRRHP</sequence>
<evidence type="ECO:0000256" key="1">
    <source>
        <dbReference type="SAM" id="Phobius"/>
    </source>
</evidence>
<dbReference type="EMBL" id="JALKFT010000016">
    <property type="protein sequence ID" value="MCK9877347.1"/>
    <property type="molecule type" value="Genomic_DNA"/>
</dbReference>
<protein>
    <submittedName>
        <fullName evidence="2">Uncharacterized protein</fullName>
    </submittedName>
</protein>
<name>A0ABT0K1J5_9ACTN</name>
<keyword evidence="3" id="KW-1185">Reference proteome</keyword>
<gene>
    <name evidence="2" type="ORF">MXD59_16480</name>
</gene>
<keyword evidence="1" id="KW-1133">Transmembrane helix</keyword>